<sequence length="265" mass="30817">MQDLEITAYLHAIELQPKSVYIVHEKTERLLPMHSHTKSQFTYVEGGIAYIYTENKTYFIPARHYVWIPKGLPHFVKVRTSATITRNLYFYTDDDHTEPFYGKLGIYPVNTLLYEMIGFTNNWNGDIEKKDNTYHFMAAIKNILPQLSTRSFPIALPTTTNSRLRPIVLYMAQYFGQQITLESISSRFGMGERTLSRLFQSTMNISFLQYLKLLRIVRAIEMILQEDRSTTDIAYLTGYNSLAAFSKAFFQLTNIRPSDFAKHNS</sequence>
<dbReference type="SUPFAM" id="SSF46689">
    <property type="entry name" value="Homeodomain-like"/>
    <property type="match status" value="2"/>
</dbReference>
<dbReference type="SMART" id="SM00342">
    <property type="entry name" value="HTH_ARAC"/>
    <property type="match status" value="1"/>
</dbReference>
<dbReference type="InterPro" id="IPR011051">
    <property type="entry name" value="RmlC_Cupin_sf"/>
</dbReference>
<dbReference type="Gene3D" id="1.10.10.60">
    <property type="entry name" value="Homeodomain-like"/>
    <property type="match status" value="2"/>
</dbReference>
<dbReference type="InterPro" id="IPR018060">
    <property type="entry name" value="HTH_AraC"/>
</dbReference>
<dbReference type="GO" id="GO:0043565">
    <property type="term" value="F:sequence-specific DNA binding"/>
    <property type="evidence" value="ECO:0007669"/>
    <property type="project" value="InterPro"/>
</dbReference>
<dbReference type="InterPro" id="IPR009057">
    <property type="entry name" value="Homeodomain-like_sf"/>
</dbReference>
<protein>
    <submittedName>
        <fullName evidence="5">Transcriptional regulator, AraC family</fullName>
    </submittedName>
</protein>
<proteinExistence type="predicted"/>
<dbReference type="Proteomes" id="UP000198850">
    <property type="component" value="Unassembled WGS sequence"/>
</dbReference>
<accession>A0A1H4CZR3</accession>
<keyword evidence="2" id="KW-0238">DNA-binding</keyword>
<dbReference type="PANTHER" id="PTHR11019">
    <property type="entry name" value="HTH-TYPE TRANSCRIPTIONAL REGULATOR NIMR"/>
    <property type="match status" value="1"/>
</dbReference>
<evidence type="ECO:0000259" key="4">
    <source>
        <dbReference type="PROSITE" id="PS01124"/>
    </source>
</evidence>
<name>A0A1H4CZR3_9SPHI</name>
<evidence type="ECO:0000256" key="3">
    <source>
        <dbReference type="ARBA" id="ARBA00023163"/>
    </source>
</evidence>
<dbReference type="EMBL" id="FNRA01000004">
    <property type="protein sequence ID" value="SEA65995.1"/>
    <property type="molecule type" value="Genomic_DNA"/>
</dbReference>
<keyword evidence="6" id="KW-1185">Reference proteome</keyword>
<dbReference type="Pfam" id="PF02311">
    <property type="entry name" value="AraC_binding"/>
    <property type="match status" value="1"/>
</dbReference>
<dbReference type="InterPro" id="IPR003313">
    <property type="entry name" value="AraC-bd"/>
</dbReference>
<dbReference type="GO" id="GO:0003700">
    <property type="term" value="F:DNA-binding transcription factor activity"/>
    <property type="evidence" value="ECO:0007669"/>
    <property type="project" value="InterPro"/>
</dbReference>
<evidence type="ECO:0000313" key="5">
    <source>
        <dbReference type="EMBL" id="SEA65995.1"/>
    </source>
</evidence>
<feature type="domain" description="HTH araC/xylS-type" evidence="4">
    <location>
        <begin position="165"/>
        <end position="263"/>
    </location>
</feature>
<dbReference type="Gene3D" id="2.60.120.10">
    <property type="entry name" value="Jelly Rolls"/>
    <property type="match status" value="1"/>
</dbReference>
<dbReference type="InterPro" id="IPR014710">
    <property type="entry name" value="RmlC-like_jellyroll"/>
</dbReference>
<dbReference type="PROSITE" id="PS01124">
    <property type="entry name" value="HTH_ARAC_FAMILY_2"/>
    <property type="match status" value="1"/>
</dbReference>
<keyword evidence="3" id="KW-0804">Transcription</keyword>
<gene>
    <name evidence="5" type="ORF">SAMN05443550_104270</name>
</gene>
<reference evidence="5 6" key="1">
    <citation type="submission" date="2016-10" db="EMBL/GenBank/DDBJ databases">
        <authorList>
            <person name="de Groot N.N."/>
        </authorList>
    </citation>
    <scope>NUCLEOTIDE SEQUENCE [LARGE SCALE GENOMIC DNA]</scope>
    <source>
        <strain evidence="5 6">DSM 19033</strain>
    </source>
</reference>
<organism evidence="5 6">
    <name type="scientific">Pedobacter hartonius</name>
    <dbReference type="NCBI Taxonomy" id="425514"/>
    <lineage>
        <taxon>Bacteria</taxon>
        <taxon>Pseudomonadati</taxon>
        <taxon>Bacteroidota</taxon>
        <taxon>Sphingobacteriia</taxon>
        <taxon>Sphingobacteriales</taxon>
        <taxon>Sphingobacteriaceae</taxon>
        <taxon>Pedobacter</taxon>
    </lineage>
</organism>
<dbReference type="STRING" id="425514.SAMN05443550_104270"/>
<evidence type="ECO:0000313" key="6">
    <source>
        <dbReference type="Proteomes" id="UP000198850"/>
    </source>
</evidence>
<dbReference type="OrthoDB" id="1266582at2"/>
<dbReference type="PANTHER" id="PTHR11019:SF199">
    <property type="entry name" value="HTH-TYPE TRANSCRIPTIONAL REGULATOR NIMR"/>
    <property type="match status" value="1"/>
</dbReference>
<dbReference type="AlphaFoldDB" id="A0A1H4CZR3"/>
<dbReference type="RefSeq" id="WP_090556398.1">
    <property type="nucleotide sequence ID" value="NZ_FNRA01000004.1"/>
</dbReference>
<keyword evidence="1" id="KW-0805">Transcription regulation</keyword>
<dbReference type="Pfam" id="PF12833">
    <property type="entry name" value="HTH_18"/>
    <property type="match status" value="1"/>
</dbReference>
<dbReference type="SUPFAM" id="SSF51182">
    <property type="entry name" value="RmlC-like cupins"/>
    <property type="match status" value="1"/>
</dbReference>
<evidence type="ECO:0000256" key="1">
    <source>
        <dbReference type="ARBA" id="ARBA00023015"/>
    </source>
</evidence>
<evidence type="ECO:0000256" key="2">
    <source>
        <dbReference type="ARBA" id="ARBA00023125"/>
    </source>
</evidence>